<gene>
    <name evidence="2" type="ORF">DL89DRAFT_150690</name>
</gene>
<dbReference type="RefSeq" id="XP_040743646.1">
    <property type="nucleotide sequence ID" value="XM_040883528.1"/>
</dbReference>
<keyword evidence="3" id="KW-1185">Reference proteome</keyword>
<dbReference type="AlphaFoldDB" id="A0A1Y1W9L8"/>
<feature type="region of interest" description="Disordered" evidence="1">
    <location>
        <begin position="131"/>
        <end position="150"/>
    </location>
</feature>
<dbReference type="InterPro" id="IPR027417">
    <property type="entry name" value="P-loop_NTPase"/>
</dbReference>
<organism evidence="2 3">
    <name type="scientific">Linderina pennispora</name>
    <dbReference type="NCBI Taxonomy" id="61395"/>
    <lineage>
        <taxon>Eukaryota</taxon>
        <taxon>Fungi</taxon>
        <taxon>Fungi incertae sedis</taxon>
        <taxon>Zoopagomycota</taxon>
        <taxon>Kickxellomycotina</taxon>
        <taxon>Kickxellomycetes</taxon>
        <taxon>Kickxellales</taxon>
        <taxon>Kickxellaceae</taxon>
        <taxon>Linderina</taxon>
    </lineage>
</organism>
<protein>
    <submittedName>
        <fullName evidence="2">Uncharacterized protein</fullName>
    </submittedName>
</protein>
<dbReference type="SUPFAM" id="SSF52540">
    <property type="entry name" value="P-loop containing nucleoside triphosphate hydrolases"/>
    <property type="match status" value="1"/>
</dbReference>
<dbReference type="GeneID" id="63800176"/>
<dbReference type="Proteomes" id="UP000193922">
    <property type="component" value="Unassembled WGS sequence"/>
</dbReference>
<dbReference type="EMBL" id="MCFD01000006">
    <property type="protein sequence ID" value="ORX70008.1"/>
    <property type="molecule type" value="Genomic_DNA"/>
</dbReference>
<dbReference type="OrthoDB" id="5520217at2759"/>
<sequence length="762" mass="84915">MQGMPFSSLPLELLYYNLNPQHPLWQYLLYSTFDMNQPEEPSSRQISGFIQGLAASLGRTEVRTQTEARLRSDSIVRTIDKLSSTNIETPSYIADLPDIRHPIPAGAAAPTLCMVTRLASMNVLRAEIDHHVSRDPGQQQSRKTDNRPLSRVRAGMQSTQLTHNQKIFSGCSGNGKSYLMLQIAAHIIRQYSNARVVFVRNCNEWANYRGFLVDGQPAADWGAKIAYLVQAMFVGFYGDEGFSEIFQNIDEVSTTNVRTFAAKLANGLFNFCIARKADVSSNGKTASLPLCPFFFFDNIDAVFGPAEISNRDVQIIIHELKSQGFFIIGAPQNNAYMEQMSGSTPLFVPTFIPRVLKQEEAYEYLKQRYDLDHLDDDDMERIQTVKRHTDFFPAEIDAFLEILDNSPDGRAIGRWAAPGPNELDVITQPNTGSPVFDTNYLNHRCAVFRVYHAIHVTSVPVIKGGGIPFANHPHVQPASDSTGYTFSSPRRGYFSFHEVFPRGQDPFSDVATLFGGDEDDNGRVAFAGIVFMIRNGARLVGPALRGNIQNAPDPNFERILPQRLESKAPQTHDEILDARDSWTGDARVLAFYDTSLKANGVNAMRGLDFVLYTVGDPAVRIGFFITAMVPSAIELQDIIIHCTGKLINWDELHTRDVNDYKFASRDRIALGIAEAAETYYRLYNGSSVCNVYLVTSHEAAQIDPSYKTRMLSLALRNSDVTVNIQLRVIDIRALDGGRTRFDFRRSAATGLSAAQEAVPAAD</sequence>
<comment type="caution">
    <text evidence="2">The sequence shown here is derived from an EMBL/GenBank/DDBJ whole genome shotgun (WGS) entry which is preliminary data.</text>
</comment>
<evidence type="ECO:0000313" key="2">
    <source>
        <dbReference type="EMBL" id="ORX70008.1"/>
    </source>
</evidence>
<proteinExistence type="predicted"/>
<evidence type="ECO:0000256" key="1">
    <source>
        <dbReference type="SAM" id="MobiDB-lite"/>
    </source>
</evidence>
<evidence type="ECO:0000313" key="3">
    <source>
        <dbReference type="Proteomes" id="UP000193922"/>
    </source>
</evidence>
<name>A0A1Y1W9L8_9FUNG</name>
<reference evidence="2 3" key="1">
    <citation type="submission" date="2016-07" db="EMBL/GenBank/DDBJ databases">
        <title>Pervasive Adenine N6-methylation of Active Genes in Fungi.</title>
        <authorList>
            <consortium name="DOE Joint Genome Institute"/>
            <person name="Mondo S.J."/>
            <person name="Dannebaum R.O."/>
            <person name="Kuo R.C."/>
            <person name="Labutti K."/>
            <person name="Haridas S."/>
            <person name="Kuo A."/>
            <person name="Salamov A."/>
            <person name="Ahrendt S.R."/>
            <person name="Lipzen A."/>
            <person name="Sullivan W."/>
            <person name="Andreopoulos W.B."/>
            <person name="Clum A."/>
            <person name="Lindquist E."/>
            <person name="Daum C."/>
            <person name="Ramamoorthy G.K."/>
            <person name="Gryganskyi A."/>
            <person name="Culley D."/>
            <person name="Magnuson J.K."/>
            <person name="James T.Y."/>
            <person name="O'Malley M.A."/>
            <person name="Stajich J.E."/>
            <person name="Spatafora J.W."/>
            <person name="Visel A."/>
            <person name="Grigoriev I.V."/>
        </authorList>
    </citation>
    <scope>NUCLEOTIDE SEQUENCE [LARGE SCALE GENOMIC DNA]</scope>
    <source>
        <strain evidence="2 3">ATCC 12442</strain>
    </source>
</reference>
<accession>A0A1Y1W9L8</accession>